<dbReference type="EMBL" id="FOTK01000069">
    <property type="protein sequence ID" value="SFM87636.1"/>
    <property type="molecule type" value="Genomic_DNA"/>
</dbReference>
<dbReference type="GO" id="GO:0016301">
    <property type="term" value="F:kinase activity"/>
    <property type="evidence" value="ECO:0007669"/>
    <property type="project" value="UniProtKB-KW"/>
</dbReference>
<evidence type="ECO:0000313" key="5">
    <source>
        <dbReference type="EMBL" id="SFM87636.1"/>
    </source>
</evidence>
<keyword evidence="6" id="KW-1185">Reference proteome</keyword>
<dbReference type="GO" id="GO:0003677">
    <property type="term" value="F:DNA binding"/>
    <property type="evidence" value="ECO:0007669"/>
    <property type="project" value="UniProtKB-KW"/>
</dbReference>
<dbReference type="Gene3D" id="1.10.10.10">
    <property type="entry name" value="Winged helix-like DNA-binding domain superfamily/Winged helix DNA-binding domain"/>
    <property type="match status" value="1"/>
</dbReference>
<proteinExistence type="predicted"/>
<dbReference type="GO" id="GO:0006355">
    <property type="term" value="P:regulation of DNA-templated transcription"/>
    <property type="evidence" value="ECO:0007669"/>
    <property type="project" value="InterPro"/>
</dbReference>
<dbReference type="InterPro" id="IPR036388">
    <property type="entry name" value="WH-like_DNA-bd_sf"/>
</dbReference>
<keyword evidence="5" id="KW-0418">Kinase</keyword>
<evidence type="ECO:0000259" key="4">
    <source>
        <dbReference type="PROSITE" id="PS51063"/>
    </source>
</evidence>
<dbReference type="Gene3D" id="2.60.120.10">
    <property type="entry name" value="Jelly Rolls"/>
    <property type="match status" value="1"/>
</dbReference>
<protein>
    <submittedName>
        <fullName evidence="5">cAMP-binding domain of CRP or a regulatory subunit of cAMP-dependent protein kinases</fullName>
    </submittedName>
</protein>
<evidence type="ECO:0000313" key="6">
    <source>
        <dbReference type="Proteomes" id="UP000199048"/>
    </source>
</evidence>
<dbReference type="Proteomes" id="UP000199048">
    <property type="component" value="Unassembled WGS sequence"/>
</dbReference>
<dbReference type="InterPro" id="IPR012318">
    <property type="entry name" value="HTH_CRP"/>
</dbReference>
<dbReference type="Pfam" id="PF00027">
    <property type="entry name" value="cNMP_binding"/>
    <property type="match status" value="1"/>
</dbReference>
<gene>
    <name evidence="5" type="ORF">SAMN05192568_10699</name>
</gene>
<dbReference type="SMART" id="SM00419">
    <property type="entry name" value="HTH_CRP"/>
    <property type="match status" value="1"/>
</dbReference>
<keyword evidence="1" id="KW-0805">Transcription regulation</keyword>
<name>A0A1I4UFD0_9HYPH</name>
<reference evidence="6" key="1">
    <citation type="submission" date="2016-10" db="EMBL/GenBank/DDBJ databases">
        <authorList>
            <person name="Varghese N."/>
            <person name="Submissions S."/>
        </authorList>
    </citation>
    <scope>NUCLEOTIDE SEQUENCE [LARGE SCALE GENOMIC DNA]</scope>
    <source>
        <strain evidence="6">BL36</strain>
    </source>
</reference>
<dbReference type="AlphaFoldDB" id="A0A1I4UFD0"/>
<evidence type="ECO:0000256" key="2">
    <source>
        <dbReference type="ARBA" id="ARBA00023125"/>
    </source>
</evidence>
<dbReference type="RefSeq" id="WP_092046824.1">
    <property type="nucleotide sequence ID" value="NZ_FOTK01000069.1"/>
</dbReference>
<dbReference type="STRING" id="582667.SAMN05192568_10699"/>
<sequence length="242" mass="27162">MTPFSRHPLDAAILNLGGAHQFSEAEQSAIKKLPITIRLFRPQQDIVHENGPSTQCCIILDGWTCRHQSFEAGHRQISSLHIPGDLPDLQSLHLNDPDFGMTALTKARVAFVPHANMHRLIERFPAIGTAFRREAQVSAAIQRAWLSSLGRRDARGRLAHLFCELYLRLGAVGITDGYILPMPLRQTDLADAVALTPVHVNRTLKDFRISGLIKLQVRKLEILDWPGLRAVSELNPQYLHQK</sequence>
<dbReference type="PROSITE" id="PS51063">
    <property type="entry name" value="HTH_CRP_2"/>
    <property type="match status" value="1"/>
</dbReference>
<dbReference type="InterPro" id="IPR014710">
    <property type="entry name" value="RmlC-like_jellyroll"/>
</dbReference>
<dbReference type="OrthoDB" id="7584044at2"/>
<organism evidence="5 6">
    <name type="scientific">Methylobacterium pseudosasicola</name>
    <dbReference type="NCBI Taxonomy" id="582667"/>
    <lineage>
        <taxon>Bacteria</taxon>
        <taxon>Pseudomonadati</taxon>
        <taxon>Pseudomonadota</taxon>
        <taxon>Alphaproteobacteria</taxon>
        <taxon>Hyphomicrobiales</taxon>
        <taxon>Methylobacteriaceae</taxon>
        <taxon>Methylobacterium</taxon>
    </lineage>
</organism>
<dbReference type="CDD" id="cd00038">
    <property type="entry name" value="CAP_ED"/>
    <property type="match status" value="1"/>
</dbReference>
<keyword evidence="5" id="KW-0808">Transferase</keyword>
<evidence type="ECO:0000256" key="1">
    <source>
        <dbReference type="ARBA" id="ARBA00023015"/>
    </source>
</evidence>
<dbReference type="Pfam" id="PF13545">
    <property type="entry name" value="HTH_Crp_2"/>
    <property type="match status" value="1"/>
</dbReference>
<dbReference type="InterPro" id="IPR036390">
    <property type="entry name" value="WH_DNA-bd_sf"/>
</dbReference>
<dbReference type="SUPFAM" id="SSF46785">
    <property type="entry name" value="Winged helix' DNA-binding domain"/>
    <property type="match status" value="1"/>
</dbReference>
<feature type="domain" description="HTH crp-type" evidence="4">
    <location>
        <begin position="152"/>
        <end position="226"/>
    </location>
</feature>
<dbReference type="InterPro" id="IPR000595">
    <property type="entry name" value="cNMP-bd_dom"/>
</dbReference>
<evidence type="ECO:0000256" key="3">
    <source>
        <dbReference type="ARBA" id="ARBA00023163"/>
    </source>
</evidence>
<accession>A0A1I4UFD0</accession>
<dbReference type="InterPro" id="IPR018490">
    <property type="entry name" value="cNMP-bd_dom_sf"/>
</dbReference>
<keyword evidence="2" id="KW-0238">DNA-binding</keyword>
<keyword evidence="3" id="KW-0804">Transcription</keyword>
<dbReference type="SUPFAM" id="SSF51206">
    <property type="entry name" value="cAMP-binding domain-like"/>
    <property type="match status" value="1"/>
</dbReference>